<dbReference type="GO" id="GO:0006826">
    <property type="term" value="P:iron ion transport"/>
    <property type="evidence" value="ECO:0007669"/>
    <property type="project" value="InterPro"/>
</dbReference>
<dbReference type="FunFam" id="1.20.1260.10:FF:000006">
    <property type="entry name" value="Ferritin"/>
    <property type="match status" value="1"/>
</dbReference>
<dbReference type="GO" id="GO:0004322">
    <property type="term" value="F:ferroxidase activity"/>
    <property type="evidence" value="ECO:0007669"/>
    <property type="project" value="UniProtKB-EC"/>
</dbReference>
<evidence type="ECO:0000256" key="3">
    <source>
        <dbReference type="ARBA" id="ARBA00022434"/>
    </source>
</evidence>
<evidence type="ECO:0000259" key="15">
    <source>
        <dbReference type="PROSITE" id="PS50905"/>
    </source>
</evidence>
<evidence type="ECO:0000256" key="1">
    <source>
        <dbReference type="ARBA" id="ARBA00004229"/>
    </source>
</evidence>
<dbReference type="InterPro" id="IPR008331">
    <property type="entry name" value="Ferritin_DPS_dom"/>
</dbReference>
<comment type="catalytic activity">
    <reaction evidence="12 14">
        <text>4 Fe(2+) + O2 + 4 H(+) = 4 Fe(3+) + 2 H2O</text>
        <dbReference type="Rhea" id="RHEA:11148"/>
        <dbReference type="ChEBI" id="CHEBI:15377"/>
        <dbReference type="ChEBI" id="CHEBI:15378"/>
        <dbReference type="ChEBI" id="CHEBI:15379"/>
        <dbReference type="ChEBI" id="CHEBI:29033"/>
        <dbReference type="ChEBI" id="CHEBI:29034"/>
        <dbReference type="EC" id="1.16.3.1"/>
    </reaction>
</comment>
<dbReference type="EC" id="1.16.3.1" evidence="14"/>
<keyword evidence="6 13" id="KW-0479">Metal-binding</keyword>
<comment type="function">
    <text evidence="10">Stores iron in a soluble, non-toxic, readily available form. Important for iron homeostasis. Has ferroxidase activity. Iron is taken up in the ferrous form and deposited as ferric hydroxides after oxidation.</text>
</comment>
<feature type="binding site" evidence="13">
    <location>
        <position position="147"/>
    </location>
    <ligand>
        <name>Fe cation</name>
        <dbReference type="ChEBI" id="CHEBI:24875"/>
        <label>1</label>
    </ligand>
</feature>
<dbReference type="SUPFAM" id="SSF47240">
    <property type="entry name" value="Ferritin-like"/>
    <property type="match status" value="1"/>
</dbReference>
<evidence type="ECO:0000313" key="16">
    <source>
        <dbReference type="EMBL" id="RVW42416.1"/>
    </source>
</evidence>
<dbReference type="PANTHER" id="PTHR11431:SF75">
    <property type="entry name" value="FERRITIN"/>
    <property type="match status" value="1"/>
</dbReference>
<comment type="similarity">
    <text evidence="2 14">Belongs to the ferritin family.</text>
</comment>
<dbReference type="GO" id="GO:0006879">
    <property type="term" value="P:intracellular iron ion homeostasis"/>
    <property type="evidence" value="ECO:0007669"/>
    <property type="project" value="UniProtKB-KW"/>
</dbReference>
<comment type="subcellular location">
    <subcellularLocation>
        <location evidence="1">Plastid</location>
        <location evidence="1">Chloroplast</location>
    </subcellularLocation>
</comment>
<dbReference type="PROSITE" id="PS50905">
    <property type="entry name" value="FERRITIN_LIKE"/>
    <property type="match status" value="1"/>
</dbReference>
<dbReference type="AlphaFoldDB" id="A0A438E3X6"/>
<feature type="domain" description="Ferritin-like diiron" evidence="15">
    <location>
        <begin position="92"/>
        <end position="245"/>
    </location>
</feature>
<name>A0A438E3X6_VITVI</name>
<evidence type="ECO:0000256" key="5">
    <source>
        <dbReference type="ARBA" id="ARBA00022640"/>
    </source>
</evidence>
<dbReference type="InterPro" id="IPR014034">
    <property type="entry name" value="Ferritin_CS"/>
</dbReference>
<dbReference type="GO" id="GO:0009507">
    <property type="term" value="C:chloroplast"/>
    <property type="evidence" value="ECO:0007669"/>
    <property type="project" value="UniProtKB-SubCell"/>
</dbReference>
<dbReference type="InterPro" id="IPR001519">
    <property type="entry name" value="Ferritin"/>
</dbReference>
<keyword evidence="7" id="KW-0809">Transit peptide</keyword>
<comment type="function">
    <text evidence="14">Stores iron in a soluble, non-toxic, readily available form. Important for iron homeostasis. Iron is taken up in the ferrous form and deposited as ferric hydroxides after oxidation.</text>
</comment>
<evidence type="ECO:0000256" key="9">
    <source>
        <dbReference type="ARBA" id="ARBA00023004"/>
    </source>
</evidence>
<dbReference type="EMBL" id="QGNW01001405">
    <property type="protein sequence ID" value="RVW42416.1"/>
    <property type="molecule type" value="Genomic_DNA"/>
</dbReference>
<evidence type="ECO:0000256" key="2">
    <source>
        <dbReference type="ARBA" id="ARBA00007513"/>
    </source>
</evidence>
<dbReference type="GO" id="GO:0008199">
    <property type="term" value="F:ferric iron binding"/>
    <property type="evidence" value="ECO:0007669"/>
    <property type="project" value="InterPro"/>
</dbReference>
<gene>
    <name evidence="16" type="primary">FRI3_1</name>
    <name evidence="16" type="ORF">CK203_070902</name>
</gene>
<feature type="binding site" evidence="13">
    <location>
        <position position="227"/>
    </location>
    <ligand>
        <name>Fe cation</name>
        <dbReference type="ChEBI" id="CHEBI:24875"/>
        <label>1</label>
    </ligand>
</feature>
<evidence type="ECO:0000256" key="12">
    <source>
        <dbReference type="ARBA" id="ARBA00047990"/>
    </source>
</evidence>
<dbReference type="Gene3D" id="1.20.1260.10">
    <property type="match status" value="1"/>
</dbReference>
<dbReference type="PANTHER" id="PTHR11431">
    <property type="entry name" value="FERRITIN"/>
    <property type="match status" value="1"/>
</dbReference>
<dbReference type="InterPro" id="IPR012347">
    <property type="entry name" value="Ferritin-like"/>
</dbReference>
<dbReference type="PROSITE" id="PS00204">
    <property type="entry name" value="FERRITIN_2"/>
    <property type="match status" value="1"/>
</dbReference>
<keyword evidence="8 14" id="KW-0560">Oxidoreductase</keyword>
<sequence length="381" mass="42918">MLLKAASTLSVLNLHAASDSYLSWPSSSLSSGFSSSPILPVSPAIGRSGFVVLASKGANSRPLTGVVFEPFEEVKKELLLVPTVPQESLSRHKYTNDCESAINEQINVEYNVSYAYHAMYAYFDRDNVALKGLANFFKESSLEEREHAEKLMEYQNKRGGKVKLQSILMPHSEFDHPEKGDALHAMELALSLEKLTNEKLLHLHSIADRSNDPQLADFIESEFLIEQVEAIKKISEYVAQLRRVGKGHGMNLKTNIIIFESGTSTKCFSMEELLLRDDAFEFSLVSFWDAFQRMQLRGLVFPLASHFEVLDVWVIADFVSDSISWLSINMDYLVIPRKPLSQRFDLKPPSAGPLKLFVEWSYFGFLEAGAAYNYTILLVIV</sequence>
<keyword evidence="5" id="KW-0934">Plastid</keyword>
<comment type="subunit">
    <text evidence="11">Oligomer of 24 subunits. There are two types of subunits: L (light) chain and H (heavy) chain. The major chain can be light or heavy, depending on the species and tissue type. The functional molecule forms a roughly spherical shell with a diameter of 12 nm and contains a central cavity into which the insoluble mineral iron core is deposited.</text>
</comment>
<feature type="binding site" evidence="13">
    <location>
        <position position="193"/>
    </location>
    <ligand>
        <name>Fe cation</name>
        <dbReference type="ChEBI" id="CHEBI:24875"/>
        <label>1</label>
    </ligand>
</feature>
<evidence type="ECO:0000256" key="13">
    <source>
        <dbReference type="PIRSR" id="PIRSR601519-1"/>
    </source>
</evidence>
<evidence type="ECO:0000313" key="17">
    <source>
        <dbReference type="Proteomes" id="UP000288805"/>
    </source>
</evidence>
<dbReference type="GO" id="GO:0006979">
    <property type="term" value="P:response to oxidative stress"/>
    <property type="evidence" value="ECO:0007669"/>
    <property type="project" value="UniProtKB-ARBA"/>
</dbReference>
<evidence type="ECO:0000256" key="7">
    <source>
        <dbReference type="ARBA" id="ARBA00022946"/>
    </source>
</evidence>
<protein>
    <recommendedName>
        <fullName evidence="14">Ferritin</fullName>
        <ecNumber evidence="14">1.16.3.1</ecNumber>
    </recommendedName>
</protein>
<dbReference type="Pfam" id="PF00210">
    <property type="entry name" value="Ferritin"/>
    <property type="match status" value="1"/>
</dbReference>
<proteinExistence type="inferred from homology"/>
<feature type="binding site" evidence="13">
    <location>
        <position position="109"/>
    </location>
    <ligand>
        <name>Fe cation</name>
        <dbReference type="ChEBI" id="CHEBI:24875"/>
        <label>1</label>
    </ligand>
</feature>
<dbReference type="InterPro" id="IPR009040">
    <property type="entry name" value="Ferritin-like_diiron"/>
</dbReference>
<keyword evidence="9 13" id="KW-0408">Iron</keyword>
<evidence type="ECO:0000256" key="11">
    <source>
        <dbReference type="ARBA" id="ARBA00026060"/>
    </source>
</evidence>
<dbReference type="InterPro" id="IPR009078">
    <property type="entry name" value="Ferritin-like_SF"/>
</dbReference>
<feature type="binding site" evidence="13">
    <location>
        <position position="144"/>
    </location>
    <ligand>
        <name>Fe cation</name>
        <dbReference type="ChEBI" id="CHEBI:24875"/>
        <label>1</label>
    </ligand>
</feature>
<keyword evidence="3 14" id="KW-0409">Iron storage</keyword>
<evidence type="ECO:0000256" key="4">
    <source>
        <dbReference type="ARBA" id="ARBA00022528"/>
    </source>
</evidence>
<evidence type="ECO:0000256" key="14">
    <source>
        <dbReference type="RuleBase" id="RU361145"/>
    </source>
</evidence>
<keyword evidence="4" id="KW-0150">Chloroplast</keyword>
<evidence type="ECO:0000256" key="6">
    <source>
        <dbReference type="ARBA" id="ARBA00022723"/>
    </source>
</evidence>
<organism evidence="16 17">
    <name type="scientific">Vitis vinifera</name>
    <name type="common">Grape</name>
    <dbReference type="NCBI Taxonomy" id="29760"/>
    <lineage>
        <taxon>Eukaryota</taxon>
        <taxon>Viridiplantae</taxon>
        <taxon>Streptophyta</taxon>
        <taxon>Embryophyta</taxon>
        <taxon>Tracheophyta</taxon>
        <taxon>Spermatophyta</taxon>
        <taxon>Magnoliopsida</taxon>
        <taxon>eudicotyledons</taxon>
        <taxon>Gunneridae</taxon>
        <taxon>Pentapetalae</taxon>
        <taxon>rosids</taxon>
        <taxon>Vitales</taxon>
        <taxon>Vitaceae</taxon>
        <taxon>Viteae</taxon>
        <taxon>Vitis</taxon>
    </lineage>
</organism>
<evidence type="ECO:0000256" key="10">
    <source>
        <dbReference type="ARBA" id="ARBA00025111"/>
    </source>
</evidence>
<reference evidence="16 17" key="1">
    <citation type="journal article" date="2018" name="PLoS Genet.">
        <title>Population sequencing reveals clonal diversity and ancestral inbreeding in the grapevine cultivar Chardonnay.</title>
        <authorList>
            <person name="Roach M.J."/>
            <person name="Johnson D.L."/>
            <person name="Bohlmann J."/>
            <person name="van Vuuren H.J."/>
            <person name="Jones S.J."/>
            <person name="Pretorius I.S."/>
            <person name="Schmidt S.A."/>
            <person name="Borneman A.R."/>
        </authorList>
    </citation>
    <scope>NUCLEOTIDE SEQUENCE [LARGE SCALE GENOMIC DNA]</scope>
    <source>
        <strain evidence="17">cv. Chardonnay</strain>
        <tissue evidence="16">Leaf</tissue>
    </source>
</reference>
<dbReference type="Proteomes" id="UP000288805">
    <property type="component" value="Unassembled WGS sequence"/>
</dbReference>
<dbReference type="CDD" id="cd01056">
    <property type="entry name" value="Euk_Ferritin"/>
    <property type="match status" value="1"/>
</dbReference>
<accession>A0A438E3X6</accession>
<evidence type="ECO:0000256" key="8">
    <source>
        <dbReference type="ARBA" id="ARBA00023002"/>
    </source>
</evidence>
<comment type="caution">
    <text evidence="16">The sequence shown here is derived from an EMBL/GenBank/DDBJ whole genome shotgun (WGS) entry which is preliminary data.</text>
</comment>